<dbReference type="PANTHER" id="PTHR43289:SF6">
    <property type="entry name" value="SERINE_THREONINE-PROTEIN KINASE NEKL-3"/>
    <property type="match status" value="1"/>
</dbReference>
<protein>
    <submittedName>
        <fullName evidence="8">Protein kinase</fullName>
    </submittedName>
</protein>
<dbReference type="CDD" id="cd14014">
    <property type="entry name" value="STKc_PknB_like"/>
    <property type="match status" value="1"/>
</dbReference>
<accession>A0A2G1W308</accession>
<dbReference type="InterPro" id="IPR017441">
    <property type="entry name" value="Protein_kinase_ATP_BS"/>
</dbReference>
<dbReference type="InterPro" id="IPR000719">
    <property type="entry name" value="Prot_kinase_dom"/>
</dbReference>
<keyword evidence="2 5" id="KW-0547">Nucleotide-binding</keyword>
<dbReference type="Gene3D" id="3.30.200.20">
    <property type="entry name" value="Phosphorylase Kinase, domain 1"/>
    <property type="match status" value="1"/>
</dbReference>
<evidence type="ECO:0000313" key="9">
    <source>
        <dbReference type="Proteomes" id="UP000225740"/>
    </source>
</evidence>
<name>A0A2G1W308_9BACT</name>
<evidence type="ECO:0000256" key="6">
    <source>
        <dbReference type="SAM" id="MobiDB-lite"/>
    </source>
</evidence>
<evidence type="ECO:0000256" key="3">
    <source>
        <dbReference type="ARBA" id="ARBA00022777"/>
    </source>
</evidence>
<evidence type="ECO:0000256" key="2">
    <source>
        <dbReference type="ARBA" id="ARBA00022741"/>
    </source>
</evidence>
<dbReference type="InterPro" id="IPR011009">
    <property type="entry name" value="Kinase-like_dom_sf"/>
</dbReference>
<dbReference type="Proteomes" id="UP000225740">
    <property type="component" value="Unassembled WGS sequence"/>
</dbReference>
<dbReference type="GO" id="GO:0005524">
    <property type="term" value="F:ATP binding"/>
    <property type="evidence" value="ECO:0007669"/>
    <property type="project" value="UniProtKB-UniRule"/>
</dbReference>
<feature type="binding site" evidence="5">
    <location>
        <position position="118"/>
    </location>
    <ligand>
        <name>ATP</name>
        <dbReference type="ChEBI" id="CHEBI:30616"/>
    </ligand>
</feature>
<keyword evidence="9" id="KW-1185">Reference proteome</keyword>
<dbReference type="AlphaFoldDB" id="A0A2G1W308"/>
<dbReference type="InterPro" id="IPR008271">
    <property type="entry name" value="Ser/Thr_kinase_AS"/>
</dbReference>
<dbReference type="GeneID" id="90610405"/>
<dbReference type="SMART" id="SM00220">
    <property type="entry name" value="S_TKc"/>
    <property type="match status" value="1"/>
</dbReference>
<dbReference type="OrthoDB" id="292616at2"/>
<sequence>MSAPDSTRNDDANSQGDDSGNSLGNSNATPARKSHPRSRRRRSSNAFDSAPNQDPTIGSSSSDLPPTSDGIATDHDPNEESTNNPAPRYESVEEVGRGGWGVVEKAVDKQLEREVAVKRFCDADDVTQQERNRFLHEAKVTSQLQHPGIVPVHELGDRRDAFYVMKLLDGVTLSKFIQEHHQQKVSERKTPFQFGESLEPLLQRFVDICNAVAYAHQRGVIHRDLKPSNVMISDFGETVVLDWGLAQSVEQPTDHVNVQSTSELPADVSPFFERDGTVVGTPAYMSPEQARGEISRIDRSSDLYSLGVILYTIVAGRNPYQGQPVDQILNQVRRPTCPDLRTYQPLVPKPLLSIVRKAMSSSQHDRYANAEELAGDVRRFISGDSVSVHQESMVEKSVRWCRHHQGMAATVTLATSTLLIASIIFGVVIHRSHRAERLARIEAQRAHHQAIVNLGEALDATDNWLGELSGSLQFYPGMTAIRSDLLGRAIHQYDRIATQSLDGSTPTLASYEFEKFDLPESQRQTDRLALLQRVKTQLRLADLHRLTNHPEQARHAYAAAESLLNNQLDPARELRVTAVSTKTPHDALDTHFELERIHSLIGRLLVQDPSTAPVPTQRLREARHWLIKRISSVEPVSAQADAFDLDSTKAKTAETYAQLELAIQTQADPSLHPDLKDASSYQNAIQVARWLANGRGTVGDRRLSQNIQTHLCVQRMLAERYSLADESWSQLIGDLREWIHSTPDHIDLLQSCAHALHQRGNCRAHQGMQTEAITDLKSSLGLLERVWQLTEMDPAQALQLDQTQQDFKRLQEATRTNSPIGTINNTIAVETDFDEAE</sequence>
<feature type="compositionally biased region" description="Polar residues" evidence="6">
    <location>
        <begin position="45"/>
        <end position="65"/>
    </location>
</feature>
<dbReference type="RefSeq" id="WP_099262535.1">
    <property type="nucleotide sequence ID" value="NZ_NIZW01000017.1"/>
</dbReference>
<keyword evidence="4 5" id="KW-0067">ATP-binding</keyword>
<organism evidence="8 9">
    <name type="scientific">Rhodopirellula bahusiensis</name>
    <dbReference type="NCBI Taxonomy" id="2014065"/>
    <lineage>
        <taxon>Bacteria</taxon>
        <taxon>Pseudomonadati</taxon>
        <taxon>Planctomycetota</taxon>
        <taxon>Planctomycetia</taxon>
        <taxon>Pirellulales</taxon>
        <taxon>Pirellulaceae</taxon>
        <taxon>Rhodopirellula</taxon>
    </lineage>
</organism>
<evidence type="ECO:0000259" key="7">
    <source>
        <dbReference type="PROSITE" id="PS50011"/>
    </source>
</evidence>
<feature type="compositionally biased region" description="Basic residues" evidence="6">
    <location>
        <begin position="32"/>
        <end position="43"/>
    </location>
</feature>
<keyword evidence="1" id="KW-0808">Transferase</keyword>
<feature type="domain" description="Protein kinase" evidence="7">
    <location>
        <begin position="89"/>
        <end position="381"/>
    </location>
</feature>
<dbReference type="SUPFAM" id="SSF56112">
    <property type="entry name" value="Protein kinase-like (PK-like)"/>
    <property type="match status" value="1"/>
</dbReference>
<reference evidence="8 9" key="1">
    <citation type="submission" date="2017-06" db="EMBL/GenBank/DDBJ databases">
        <title>Description of Rhodopirellula bahusiensis sp. nov.</title>
        <authorList>
            <person name="Kizina J."/>
            <person name="Harder J."/>
        </authorList>
    </citation>
    <scope>NUCLEOTIDE SEQUENCE [LARGE SCALE GENOMIC DNA]</scope>
    <source>
        <strain evidence="8 9">SWK21</strain>
    </source>
</reference>
<dbReference type="PROSITE" id="PS50011">
    <property type="entry name" value="PROTEIN_KINASE_DOM"/>
    <property type="match status" value="1"/>
</dbReference>
<evidence type="ECO:0000256" key="1">
    <source>
        <dbReference type="ARBA" id="ARBA00022679"/>
    </source>
</evidence>
<feature type="compositionally biased region" description="Polar residues" evidence="6">
    <location>
        <begin position="1"/>
        <end position="29"/>
    </location>
</feature>
<dbReference type="GO" id="GO:0004674">
    <property type="term" value="F:protein serine/threonine kinase activity"/>
    <property type="evidence" value="ECO:0007669"/>
    <property type="project" value="TreeGrafter"/>
</dbReference>
<dbReference type="EMBL" id="NIZW01000017">
    <property type="protein sequence ID" value="PHQ33427.1"/>
    <property type="molecule type" value="Genomic_DNA"/>
</dbReference>
<evidence type="ECO:0000256" key="4">
    <source>
        <dbReference type="ARBA" id="ARBA00022840"/>
    </source>
</evidence>
<comment type="caution">
    <text evidence="8">The sequence shown here is derived from an EMBL/GenBank/DDBJ whole genome shotgun (WGS) entry which is preliminary data.</text>
</comment>
<dbReference type="PROSITE" id="PS00108">
    <property type="entry name" value="PROTEIN_KINASE_ST"/>
    <property type="match status" value="1"/>
</dbReference>
<dbReference type="PANTHER" id="PTHR43289">
    <property type="entry name" value="MITOGEN-ACTIVATED PROTEIN KINASE KINASE KINASE 20-RELATED"/>
    <property type="match status" value="1"/>
</dbReference>
<dbReference type="Pfam" id="PF00069">
    <property type="entry name" value="Pkinase"/>
    <property type="match status" value="1"/>
</dbReference>
<keyword evidence="3 8" id="KW-0418">Kinase</keyword>
<dbReference type="PROSITE" id="PS00107">
    <property type="entry name" value="PROTEIN_KINASE_ATP"/>
    <property type="match status" value="1"/>
</dbReference>
<feature type="region of interest" description="Disordered" evidence="6">
    <location>
        <begin position="1"/>
        <end position="93"/>
    </location>
</feature>
<dbReference type="Gene3D" id="1.10.510.10">
    <property type="entry name" value="Transferase(Phosphotransferase) domain 1"/>
    <property type="match status" value="1"/>
</dbReference>
<proteinExistence type="predicted"/>
<gene>
    <name evidence="8" type="ORF">CEE69_20620</name>
</gene>
<evidence type="ECO:0000256" key="5">
    <source>
        <dbReference type="PROSITE-ProRule" id="PRU10141"/>
    </source>
</evidence>
<evidence type="ECO:0000313" key="8">
    <source>
        <dbReference type="EMBL" id="PHQ33427.1"/>
    </source>
</evidence>